<dbReference type="EMBL" id="CP016908">
    <property type="protein sequence ID" value="APS00575.1"/>
    <property type="molecule type" value="Genomic_DNA"/>
</dbReference>
<organism evidence="1 2">
    <name type="scientific">Pajaroellobacter abortibovis</name>
    <dbReference type="NCBI Taxonomy" id="1882918"/>
    <lineage>
        <taxon>Bacteria</taxon>
        <taxon>Pseudomonadati</taxon>
        <taxon>Myxococcota</taxon>
        <taxon>Polyangia</taxon>
        <taxon>Polyangiales</taxon>
        <taxon>Polyangiaceae</taxon>
    </lineage>
</organism>
<dbReference type="KEGG" id="pabo:BCY86_07730"/>
<dbReference type="STRING" id="1882918.BCY86_07730"/>
<dbReference type="SUPFAM" id="SSF54637">
    <property type="entry name" value="Thioesterase/thiol ester dehydrase-isomerase"/>
    <property type="match status" value="1"/>
</dbReference>
<proteinExistence type="predicted"/>
<dbReference type="RefSeq" id="WP_075277244.1">
    <property type="nucleotide sequence ID" value="NZ_CP016908.1"/>
</dbReference>
<evidence type="ECO:0000313" key="1">
    <source>
        <dbReference type="EMBL" id="APS00575.1"/>
    </source>
</evidence>
<sequence length="109" mass="12620">MRRRGLTYAYWITQGYYVPVVDVQIRYFQPTRLDDLLIHQTTLIEVKQAFLLLRCQSHPEQQLLVRDSTRLAYIGHTYTVRQIDDMLMATLLSAEATAAPHAHGSLMTL</sequence>
<dbReference type="OrthoDB" id="9808429at2"/>
<keyword evidence="2" id="KW-1185">Reference proteome</keyword>
<evidence type="ECO:0000313" key="2">
    <source>
        <dbReference type="Proteomes" id="UP000185544"/>
    </source>
</evidence>
<dbReference type="Gene3D" id="3.10.129.10">
    <property type="entry name" value="Hotdog Thioesterase"/>
    <property type="match status" value="1"/>
</dbReference>
<reference evidence="1 2" key="1">
    <citation type="submission" date="2016-08" db="EMBL/GenBank/DDBJ databases">
        <title>Identification and validation of antigenic proteins from Pajaroellobacter abortibovis using de-novo genome sequence assembly and reverse vaccinology.</title>
        <authorList>
            <person name="Welly B.T."/>
            <person name="Miller M.R."/>
            <person name="Stott J.L."/>
            <person name="Blanchard M.T."/>
            <person name="Islas-Trejo A.D."/>
            <person name="O'Rourke S.M."/>
            <person name="Young A.E."/>
            <person name="Medrano J.F."/>
            <person name="Van Eenennaam A.L."/>
        </authorList>
    </citation>
    <scope>NUCLEOTIDE SEQUENCE [LARGE SCALE GENOMIC DNA]</scope>
    <source>
        <strain evidence="1 2">BTF92-0548A/99-0131</strain>
    </source>
</reference>
<dbReference type="AlphaFoldDB" id="A0A1L6MYW7"/>
<accession>A0A1L6MYW7</accession>
<dbReference type="InterPro" id="IPR029069">
    <property type="entry name" value="HotDog_dom_sf"/>
</dbReference>
<name>A0A1L6MYW7_9BACT</name>
<protein>
    <recommendedName>
        <fullName evidence="3">Thioesterase domain-containing protein</fullName>
    </recommendedName>
</protein>
<gene>
    <name evidence="1" type="ORF">BCY86_07730</name>
</gene>
<evidence type="ECO:0008006" key="3">
    <source>
        <dbReference type="Google" id="ProtNLM"/>
    </source>
</evidence>
<dbReference type="Proteomes" id="UP000185544">
    <property type="component" value="Chromosome"/>
</dbReference>